<evidence type="ECO:0000259" key="5">
    <source>
        <dbReference type="PROSITE" id="PS51352"/>
    </source>
</evidence>
<dbReference type="GO" id="GO:0017004">
    <property type="term" value="P:cytochrome complex assembly"/>
    <property type="evidence" value="ECO:0007669"/>
    <property type="project" value="UniProtKB-KW"/>
</dbReference>
<dbReference type="EMBL" id="WKJI01000004">
    <property type="protein sequence ID" value="MRX48425.1"/>
    <property type="molecule type" value="Genomic_DNA"/>
</dbReference>
<evidence type="ECO:0000313" key="6">
    <source>
        <dbReference type="EMBL" id="MRX48425.1"/>
    </source>
</evidence>
<dbReference type="SUPFAM" id="SSF52833">
    <property type="entry name" value="Thioredoxin-like"/>
    <property type="match status" value="1"/>
</dbReference>
<reference evidence="6 7" key="1">
    <citation type="submission" date="2019-11" db="EMBL/GenBank/DDBJ databases">
        <authorList>
            <person name="Cheng Q."/>
            <person name="Yang Z."/>
        </authorList>
    </citation>
    <scope>NUCLEOTIDE SEQUENCE [LARGE SCALE GENOMIC DNA]</scope>
    <source>
        <strain evidence="6 7">HX-22-1</strain>
    </source>
</reference>
<keyword evidence="3" id="KW-1015">Disulfide bond</keyword>
<dbReference type="GO" id="GO:0030313">
    <property type="term" value="C:cell envelope"/>
    <property type="evidence" value="ECO:0007669"/>
    <property type="project" value="UniProtKB-SubCell"/>
</dbReference>
<dbReference type="Gene3D" id="3.40.30.10">
    <property type="entry name" value="Glutaredoxin"/>
    <property type="match status" value="1"/>
</dbReference>
<dbReference type="GO" id="GO:0016491">
    <property type="term" value="F:oxidoreductase activity"/>
    <property type="evidence" value="ECO:0007669"/>
    <property type="project" value="InterPro"/>
</dbReference>
<dbReference type="GO" id="GO:0016209">
    <property type="term" value="F:antioxidant activity"/>
    <property type="evidence" value="ECO:0007669"/>
    <property type="project" value="InterPro"/>
</dbReference>
<dbReference type="PANTHER" id="PTHR42852">
    <property type="entry name" value="THIOL:DISULFIDE INTERCHANGE PROTEIN DSBE"/>
    <property type="match status" value="1"/>
</dbReference>
<feature type="domain" description="Thioredoxin" evidence="5">
    <location>
        <begin position="239"/>
        <end position="376"/>
    </location>
</feature>
<keyword evidence="7" id="KW-1185">Reference proteome</keyword>
<keyword evidence="2" id="KW-0201">Cytochrome c-type biogenesis</keyword>
<name>A0A7K0FSI7_9SPHI</name>
<dbReference type="CDD" id="cd02966">
    <property type="entry name" value="TlpA_like_family"/>
    <property type="match status" value="1"/>
</dbReference>
<evidence type="ECO:0000256" key="2">
    <source>
        <dbReference type="ARBA" id="ARBA00022748"/>
    </source>
</evidence>
<dbReference type="PROSITE" id="PS51352">
    <property type="entry name" value="THIOREDOXIN_2"/>
    <property type="match status" value="1"/>
</dbReference>
<evidence type="ECO:0000256" key="3">
    <source>
        <dbReference type="ARBA" id="ARBA00023157"/>
    </source>
</evidence>
<comment type="subcellular location">
    <subcellularLocation>
        <location evidence="1">Cell envelope</location>
    </subcellularLocation>
</comment>
<dbReference type="InterPro" id="IPR000866">
    <property type="entry name" value="AhpC/TSA"/>
</dbReference>
<comment type="caution">
    <text evidence="6">The sequence shown here is derived from an EMBL/GenBank/DDBJ whole genome shotgun (WGS) entry which is preliminary data.</text>
</comment>
<dbReference type="InterPro" id="IPR013766">
    <property type="entry name" value="Thioredoxin_domain"/>
</dbReference>
<dbReference type="Pfam" id="PF00578">
    <property type="entry name" value="AhpC-TSA"/>
    <property type="match status" value="1"/>
</dbReference>
<accession>A0A7K0FSI7</accession>
<dbReference type="Proteomes" id="UP000462931">
    <property type="component" value="Unassembled WGS sequence"/>
</dbReference>
<dbReference type="PANTHER" id="PTHR42852:SF6">
    <property type="entry name" value="THIOL:DISULFIDE INTERCHANGE PROTEIN DSBE"/>
    <property type="match status" value="1"/>
</dbReference>
<gene>
    <name evidence="6" type="ORF">GJJ64_14595</name>
</gene>
<organism evidence="6 7">
    <name type="scientific">Pedobacter puniceum</name>
    <dbReference type="NCBI Taxonomy" id="2666136"/>
    <lineage>
        <taxon>Bacteria</taxon>
        <taxon>Pseudomonadati</taxon>
        <taxon>Bacteroidota</taxon>
        <taxon>Sphingobacteriia</taxon>
        <taxon>Sphingobacteriales</taxon>
        <taxon>Sphingobacteriaceae</taxon>
        <taxon>Pedobacter</taxon>
    </lineage>
</organism>
<dbReference type="InterPro" id="IPR036249">
    <property type="entry name" value="Thioredoxin-like_sf"/>
</dbReference>
<evidence type="ECO:0000256" key="1">
    <source>
        <dbReference type="ARBA" id="ARBA00004196"/>
    </source>
</evidence>
<keyword evidence="4" id="KW-0676">Redox-active center</keyword>
<proteinExistence type="predicted"/>
<evidence type="ECO:0000313" key="7">
    <source>
        <dbReference type="Proteomes" id="UP000462931"/>
    </source>
</evidence>
<protein>
    <submittedName>
        <fullName evidence="6">Redoxin domain-containing protein</fullName>
    </submittedName>
</protein>
<sequence length="376" mass="43916">MFNTTLITLFYVLYFGLNSLSQPKTYNFTIEGTSNIEKGTIILELAADSSLYPEELRNVKTKVVNGKFEIKGNIPHPLAYRISYRDRAYLSELFIIDEGHQKIVIDTLLNKKVPQISNKIMSHDYQNYLNHFQELTQQYDALNSKWDSIKTQTNNKIPKEINTRLNQELKRLYRLTDSTLLTYVIKNPDSYYALWRLAELHQFGFESIFFTIFNSFDSTTQNSFSGKNLHQNLLKGNELSIGKKMPKFIVLSQQNDTLSTNFYQEYKYTLVDFWYSNCGPCIAQFKELNEIYTKYHQQGFQIIGISTDRQKEKSKWIAAIHKHKLLWPQYWDIDGKESSMFSIQAFPTNLLIDSTGKIIAKNIKPSELDIFLNKSL</sequence>
<dbReference type="InterPro" id="IPR050553">
    <property type="entry name" value="Thioredoxin_ResA/DsbE_sf"/>
</dbReference>
<dbReference type="AlphaFoldDB" id="A0A7K0FSI7"/>
<evidence type="ECO:0000256" key="4">
    <source>
        <dbReference type="ARBA" id="ARBA00023284"/>
    </source>
</evidence>
<dbReference type="RefSeq" id="WP_154288505.1">
    <property type="nucleotide sequence ID" value="NZ_WKJI01000004.1"/>
</dbReference>